<protein>
    <recommendedName>
        <fullName evidence="2">Partial AB-hydrolase lipase domain-containing protein</fullName>
    </recommendedName>
</protein>
<dbReference type="SUPFAM" id="SSF53474">
    <property type="entry name" value="alpha/beta-Hydrolases"/>
    <property type="match status" value="1"/>
</dbReference>
<organism evidence="3 4">
    <name type="scientific">Euplotes crassus</name>
    <dbReference type="NCBI Taxonomy" id="5936"/>
    <lineage>
        <taxon>Eukaryota</taxon>
        <taxon>Sar</taxon>
        <taxon>Alveolata</taxon>
        <taxon>Ciliophora</taxon>
        <taxon>Intramacronucleata</taxon>
        <taxon>Spirotrichea</taxon>
        <taxon>Hypotrichia</taxon>
        <taxon>Euplotida</taxon>
        <taxon>Euplotidae</taxon>
        <taxon>Moneuplotes</taxon>
    </lineage>
</organism>
<gene>
    <name evidence="3" type="ORF">ECRASSUSDP1_LOCUS12938</name>
</gene>
<evidence type="ECO:0000256" key="1">
    <source>
        <dbReference type="SAM" id="SignalP"/>
    </source>
</evidence>
<dbReference type="InterPro" id="IPR006693">
    <property type="entry name" value="AB_hydrolase_lipase"/>
</dbReference>
<dbReference type="Gene3D" id="3.40.50.1820">
    <property type="entry name" value="alpha/beta hydrolase"/>
    <property type="match status" value="1"/>
</dbReference>
<dbReference type="GO" id="GO:0006629">
    <property type="term" value="P:lipid metabolic process"/>
    <property type="evidence" value="ECO:0007669"/>
    <property type="project" value="InterPro"/>
</dbReference>
<evidence type="ECO:0000313" key="3">
    <source>
        <dbReference type="EMBL" id="CAI2371614.1"/>
    </source>
</evidence>
<feature type="signal peptide" evidence="1">
    <location>
        <begin position="1"/>
        <end position="24"/>
    </location>
</feature>
<feature type="domain" description="Partial AB-hydrolase lipase" evidence="2">
    <location>
        <begin position="34"/>
        <end position="78"/>
    </location>
</feature>
<dbReference type="InterPro" id="IPR029058">
    <property type="entry name" value="AB_hydrolase_fold"/>
</dbReference>
<evidence type="ECO:0000313" key="4">
    <source>
        <dbReference type="Proteomes" id="UP001295684"/>
    </source>
</evidence>
<keyword evidence="4" id="KW-1185">Reference proteome</keyword>
<dbReference type="EMBL" id="CAMPGE010012859">
    <property type="protein sequence ID" value="CAI2371614.1"/>
    <property type="molecule type" value="Genomic_DNA"/>
</dbReference>
<dbReference type="AlphaFoldDB" id="A0AAD1UTP1"/>
<dbReference type="Pfam" id="PF04083">
    <property type="entry name" value="Abhydro_lipase"/>
    <property type="match status" value="1"/>
</dbReference>
<evidence type="ECO:0000259" key="2">
    <source>
        <dbReference type="Pfam" id="PF04083"/>
    </source>
</evidence>
<proteinExistence type="predicted"/>
<comment type="caution">
    <text evidence="3">The sequence shown here is derived from an EMBL/GenBank/DDBJ whole genome shotgun (WGS) entry which is preliminary data.</text>
</comment>
<keyword evidence="1" id="KW-0732">Signal</keyword>
<feature type="chain" id="PRO_5041947654" description="Partial AB-hydrolase lipase domain-containing protein" evidence="1">
    <location>
        <begin position="25"/>
        <end position="396"/>
    </location>
</feature>
<dbReference type="PANTHER" id="PTHR11005">
    <property type="entry name" value="LYSOSOMAL ACID LIPASE-RELATED"/>
    <property type="match status" value="1"/>
</dbReference>
<dbReference type="Proteomes" id="UP001295684">
    <property type="component" value="Unassembled WGS sequence"/>
</dbReference>
<reference evidence="3" key="1">
    <citation type="submission" date="2023-07" db="EMBL/GenBank/DDBJ databases">
        <authorList>
            <consortium name="AG Swart"/>
            <person name="Singh M."/>
            <person name="Singh A."/>
            <person name="Seah K."/>
            <person name="Emmerich C."/>
        </authorList>
    </citation>
    <scope>NUCLEOTIDE SEQUENCE</scope>
    <source>
        <strain evidence="3">DP1</strain>
    </source>
</reference>
<sequence length="396" mass="44905">MIKRTKNFGVIAAILLLLCAPILAQIDGNLDLRERCERYGFGYEEYQVTTEDGYINTLMRIPYAPDNQDVPNKPPVYLIPDVVLTAEMFTHLGSENSPAFNLASQGFDVWLSNPRGSRHSQDHVELDSDDTHSGYWDYDLVSYRQDYMADITTIKDSTGYGTVGVFAFYNGAISLAYAMAIEPEYFSNNVNVAALSAFAPTYAHSSAPAFAYASYTTVINHMFETMGINVINLDPLTLIHSTLCVNFPILCNALYGFYNGETNPFTEDVEGLRNRYLLQYDMFPTRLNSHMTQSAATGEVTYYDFGPEENLERYGSQNPPPIPYENTNNPVAMFMASQDLSYNHEDDQWYADLIGDNLVFYQYYDFSHYGFIVGNTQLYLPDLIDVFTEYAEQRDS</sequence>
<accession>A0AAD1UTP1</accession>
<name>A0AAD1UTP1_EUPCR</name>